<dbReference type="InterPro" id="IPR005674">
    <property type="entry name" value="CocE/Ser_esterase"/>
</dbReference>
<dbReference type="InterPro" id="IPR029058">
    <property type="entry name" value="AB_hydrolase_fold"/>
</dbReference>
<dbReference type="PANTHER" id="PTHR43056:SF10">
    <property type="entry name" value="COCE_NOND FAMILY, PUTATIVE (AFU_ORTHOLOGUE AFUA_7G00600)-RELATED"/>
    <property type="match status" value="1"/>
</dbReference>
<evidence type="ECO:0000259" key="2">
    <source>
        <dbReference type="SMART" id="SM00939"/>
    </source>
</evidence>
<dbReference type="OrthoDB" id="2578740at2759"/>
<dbReference type="GeneID" id="62162149"/>
<keyword evidence="1" id="KW-0378">Hydrolase</keyword>
<evidence type="ECO:0000313" key="4">
    <source>
        <dbReference type="Proteomes" id="UP000781932"/>
    </source>
</evidence>
<name>A0A9P6ID13_9PEZI</name>
<gene>
    <name evidence="3" type="ORF">CkaCkLH20_06358</name>
</gene>
<dbReference type="AlphaFoldDB" id="A0A9P6ID13"/>
<feature type="domain" description="Xaa-Pro dipeptidyl-peptidase C-terminal" evidence="2">
    <location>
        <begin position="328"/>
        <end position="584"/>
    </location>
</feature>
<evidence type="ECO:0000256" key="1">
    <source>
        <dbReference type="ARBA" id="ARBA00022801"/>
    </source>
</evidence>
<dbReference type="SUPFAM" id="SSF49785">
    <property type="entry name" value="Galactose-binding domain-like"/>
    <property type="match status" value="1"/>
</dbReference>
<dbReference type="RefSeq" id="XP_038745876.1">
    <property type="nucleotide sequence ID" value="XM_038889075.1"/>
</dbReference>
<reference evidence="3" key="1">
    <citation type="submission" date="2020-03" db="EMBL/GenBank/DDBJ databases">
        <authorList>
            <person name="He L."/>
        </authorList>
    </citation>
    <scope>NUCLEOTIDE SEQUENCE</scope>
    <source>
        <strain evidence="3">CkLH20</strain>
    </source>
</reference>
<proteinExistence type="predicted"/>
<dbReference type="NCBIfam" id="TIGR00976">
    <property type="entry name" value="CocE_NonD"/>
    <property type="match status" value="1"/>
</dbReference>
<dbReference type="Pfam" id="PF02129">
    <property type="entry name" value="Peptidase_S15"/>
    <property type="match status" value="1"/>
</dbReference>
<dbReference type="GO" id="GO:0008239">
    <property type="term" value="F:dipeptidyl-peptidase activity"/>
    <property type="evidence" value="ECO:0007669"/>
    <property type="project" value="InterPro"/>
</dbReference>
<dbReference type="InterPro" id="IPR000383">
    <property type="entry name" value="Xaa-Pro-like_dom"/>
</dbReference>
<accession>A0A9P6ID13</accession>
<evidence type="ECO:0000313" key="3">
    <source>
        <dbReference type="EMBL" id="KAF9876415.1"/>
    </source>
</evidence>
<dbReference type="InterPro" id="IPR008979">
    <property type="entry name" value="Galactose-bd-like_sf"/>
</dbReference>
<dbReference type="EMBL" id="JAATWM020000018">
    <property type="protein sequence ID" value="KAF9876415.1"/>
    <property type="molecule type" value="Genomic_DNA"/>
</dbReference>
<dbReference type="Proteomes" id="UP000781932">
    <property type="component" value="Unassembled WGS sequence"/>
</dbReference>
<dbReference type="Gene3D" id="2.60.120.260">
    <property type="entry name" value="Galactose-binding domain-like"/>
    <property type="match status" value="1"/>
</dbReference>
<organism evidence="3 4">
    <name type="scientific">Colletotrichum karsti</name>
    <dbReference type="NCBI Taxonomy" id="1095194"/>
    <lineage>
        <taxon>Eukaryota</taxon>
        <taxon>Fungi</taxon>
        <taxon>Dikarya</taxon>
        <taxon>Ascomycota</taxon>
        <taxon>Pezizomycotina</taxon>
        <taxon>Sordariomycetes</taxon>
        <taxon>Hypocreomycetidae</taxon>
        <taxon>Glomerellales</taxon>
        <taxon>Glomerellaceae</taxon>
        <taxon>Colletotrichum</taxon>
        <taxon>Colletotrichum boninense species complex</taxon>
    </lineage>
</organism>
<comment type="caution">
    <text evidence="3">The sequence shown here is derived from an EMBL/GenBank/DDBJ whole genome shotgun (WGS) entry which is preliminary data.</text>
</comment>
<dbReference type="InterPro" id="IPR013736">
    <property type="entry name" value="Xaa-Pro_dipept_C"/>
</dbReference>
<reference evidence="3" key="2">
    <citation type="submission" date="2020-11" db="EMBL/GenBank/DDBJ databases">
        <title>Whole genome sequencing of Colletotrichum sp.</title>
        <authorList>
            <person name="Li H."/>
        </authorList>
    </citation>
    <scope>NUCLEOTIDE SEQUENCE</scope>
    <source>
        <strain evidence="3">CkLH20</strain>
    </source>
</reference>
<dbReference type="Pfam" id="PF08530">
    <property type="entry name" value="PepX_C"/>
    <property type="match status" value="1"/>
</dbReference>
<keyword evidence="4" id="KW-1185">Reference proteome</keyword>
<protein>
    <submittedName>
        <fullName evidence="3">X-Pro dipeptidyl-peptidase C-terminal non-catalytic domain-containing protein</fullName>
    </submittedName>
</protein>
<sequence>MTSTSFRGVSVPIEPLSAPVHSHGYTGLDPRSETLPKGWKYPHPDARPLPCDIRVDHDVALKMRDGATLYADILRPATSERVPALICWSPFGKTFNGIMSLGYMTPWNLGIPAGTLSGLEKFEAPDPADWVPRGYAVVNVDTRGAYDSEGTMVIMGTREAEDGYDTIEAVAGMGWCTGKVGLAGNSHLAIAQWFIAALRPPSLAAIAPWEGCGDLYREQFARGGIYAGDLFDQLIVKHMLKGRHGLESFREMYEKHPLANAWWNDKRPDMTKINVPTYITGTWTNTMHGMGAIRAWLEVQSEEKWLRWHPWQEWFDLWGNPQAKEELFDFFDFYLKGVKNGWEKTPKIRMALLRFGNKVPQAIENIVEEEFPPKRTEYKQFYLGSGEELVPGAAPAETQDVGYDSTSSESVGFTYTFTETTRLMGLPKAVLYMSCADHDDMDVYVMIQKLDREGKQMKNLNIPWKGIPVKTFEEFSPEQETEVVLYKGPVGILRASHRAIDEAKSMHPHWPYHPHEKEEKITPGEVARLDIGIWATGIEFEEGESVRIVVSGRSFAVNNFGADHGLNRGRHVVHLGGKHASHVILPFV</sequence>
<dbReference type="InterPro" id="IPR050585">
    <property type="entry name" value="Xaa-Pro_dipeptidyl-ppase/CocE"/>
</dbReference>
<dbReference type="SUPFAM" id="SSF53474">
    <property type="entry name" value="alpha/beta-Hydrolases"/>
    <property type="match status" value="1"/>
</dbReference>
<dbReference type="PANTHER" id="PTHR43056">
    <property type="entry name" value="PEPTIDASE S9 PROLYL OLIGOPEPTIDASE"/>
    <property type="match status" value="1"/>
</dbReference>
<dbReference type="Gene3D" id="1.10.3020.20">
    <property type="match status" value="1"/>
</dbReference>
<dbReference type="Gene3D" id="3.40.50.1820">
    <property type="entry name" value="alpha/beta hydrolase"/>
    <property type="match status" value="1"/>
</dbReference>
<dbReference type="SMART" id="SM00939">
    <property type="entry name" value="PepX_C"/>
    <property type="match status" value="1"/>
</dbReference>